<comment type="caution">
    <text evidence="14">The sequence shown here is derived from an EMBL/GenBank/DDBJ whole genome shotgun (WGS) entry which is preliminary data.</text>
</comment>
<dbReference type="Proteomes" id="UP000198287">
    <property type="component" value="Unassembled WGS sequence"/>
</dbReference>
<dbReference type="FunFam" id="1.20.5.210:FF:000001">
    <property type="entry name" value="Cytochrome b-c1 complex subunit 8"/>
    <property type="match status" value="1"/>
</dbReference>
<evidence type="ECO:0000256" key="6">
    <source>
        <dbReference type="ARBA" id="ARBA00022692"/>
    </source>
</evidence>
<keyword evidence="4 13" id="KW-0813">Transport</keyword>
<keyword evidence="11" id="KW-0472">Membrane</keyword>
<dbReference type="GO" id="GO:0005743">
    <property type="term" value="C:mitochondrial inner membrane"/>
    <property type="evidence" value="ECO:0007669"/>
    <property type="project" value="UniProtKB-SubCell"/>
</dbReference>
<evidence type="ECO:0000313" key="15">
    <source>
        <dbReference type="Proteomes" id="UP000198287"/>
    </source>
</evidence>
<evidence type="ECO:0000256" key="2">
    <source>
        <dbReference type="ARBA" id="ARBA00007668"/>
    </source>
</evidence>
<keyword evidence="10 13" id="KW-0496">Mitochondrion</keyword>
<name>A0A226E260_FOLCA</name>
<proteinExistence type="inferred from homology"/>
<evidence type="ECO:0000256" key="13">
    <source>
        <dbReference type="RuleBase" id="RU368118"/>
    </source>
</evidence>
<evidence type="ECO:0000256" key="4">
    <source>
        <dbReference type="ARBA" id="ARBA00022448"/>
    </source>
</evidence>
<keyword evidence="8 13" id="KW-0249">Electron transport</keyword>
<organism evidence="14 15">
    <name type="scientific">Folsomia candida</name>
    <name type="common">Springtail</name>
    <dbReference type="NCBI Taxonomy" id="158441"/>
    <lineage>
        <taxon>Eukaryota</taxon>
        <taxon>Metazoa</taxon>
        <taxon>Ecdysozoa</taxon>
        <taxon>Arthropoda</taxon>
        <taxon>Hexapoda</taxon>
        <taxon>Collembola</taxon>
        <taxon>Entomobryomorpha</taxon>
        <taxon>Isotomoidea</taxon>
        <taxon>Isotomidae</taxon>
        <taxon>Proisotominae</taxon>
        <taxon>Folsomia</taxon>
    </lineage>
</organism>
<keyword evidence="15" id="KW-1185">Reference proteome</keyword>
<evidence type="ECO:0000256" key="10">
    <source>
        <dbReference type="ARBA" id="ARBA00023128"/>
    </source>
</evidence>
<evidence type="ECO:0000313" key="14">
    <source>
        <dbReference type="EMBL" id="OXA51835.1"/>
    </source>
</evidence>
<feature type="non-terminal residue" evidence="14">
    <location>
        <position position="1"/>
    </location>
</feature>
<evidence type="ECO:0000256" key="7">
    <source>
        <dbReference type="ARBA" id="ARBA00022792"/>
    </source>
</evidence>
<evidence type="ECO:0000256" key="11">
    <source>
        <dbReference type="ARBA" id="ARBA00023136"/>
    </source>
</evidence>
<dbReference type="OMA" id="YKWANDA"/>
<evidence type="ECO:0000256" key="8">
    <source>
        <dbReference type="ARBA" id="ARBA00022982"/>
    </source>
</evidence>
<protein>
    <recommendedName>
        <fullName evidence="3 13">Cytochrome b-c1 complex subunit 8</fullName>
    </recommendedName>
    <alternativeName>
        <fullName evidence="13">Complex III subunit 8</fullName>
    </alternativeName>
</protein>
<dbReference type="STRING" id="158441.A0A226E260"/>
<dbReference type="SUPFAM" id="SSF81508">
    <property type="entry name" value="Ubiquinone-binding protein QP-C of cytochrome bc1 complex (Ubiquinol-cytochrome c reductase)"/>
    <property type="match status" value="1"/>
</dbReference>
<dbReference type="AlphaFoldDB" id="A0A226E260"/>
<dbReference type="EMBL" id="LNIX01000007">
    <property type="protein sequence ID" value="OXA51835.1"/>
    <property type="molecule type" value="Genomic_DNA"/>
</dbReference>
<comment type="subunit">
    <text evidence="12 13">Component of the ubiquinol-cytochrome c oxidoreductase (cytochrome b-c1 complex, complex III, CIII), a multisubunit enzyme composed of 11 subunits. The complex is composed of 3 respiratory subunits cytochrome b, cytochrome c1 and Rieske protein UQCRFS1, 2 core protein subunits UQCRC1/QCR1 and UQCRC2/QCR2, and 6 low-molecular weight protein subunits UQCRH/QCR6, UQCRB/QCR7, UQCRQ/QCR8, UQCR10/QCR9, UQCR11/QCR10 and subunit 9, the cleavage product of Rieske protein UQCRFS1. The complex exists as an obligatory dimer and forms supercomplexes (SCs) in the inner mitochondrial membrane with NADH-ubiquinone oxidoreductase (complex I, CI) and cytochrome c oxidase (complex IV, CIV), resulting in different assemblies (supercomplex SCI(1)III(2)IV(1) and megacomplex MCI(2)III(2)IV(2)). Interacts with UQCC6.</text>
</comment>
<evidence type="ECO:0000256" key="9">
    <source>
        <dbReference type="ARBA" id="ARBA00022989"/>
    </source>
</evidence>
<comment type="function">
    <text evidence="13">Component of the ubiquinol-cytochrome c oxidoreductase, a multisubunit transmembrane complex that is part of the mitochondrial electron transport chain which drives oxidative phosphorylation. The complex plays an important role in the uptake of multiple carbon sources present in different host niches.</text>
</comment>
<comment type="subcellular location">
    <subcellularLocation>
        <location evidence="1 13">Mitochondrion inner membrane</location>
        <topology evidence="1 13">Single-pass membrane protein</topology>
    </subcellularLocation>
</comment>
<dbReference type="InterPro" id="IPR004205">
    <property type="entry name" value="Cyt_bc1_su8"/>
</dbReference>
<sequence>FSIHSSCNSCEPFAGSLHLLQFFHFSIREAEVDGRTGIKANYTTRMGKHFGELAKVRGLITYKLSPFEQKAFAGVMKSGIPNTVRRCAENFWRVVPPFVASYLVYTETEKRHDKLMRKNPDDFLCDV</sequence>
<dbReference type="PANTHER" id="PTHR12119">
    <property type="entry name" value="UBIQUINOL-CYTOCHROME C REDUCTASE COMPLEX UBIQUINONE-BINDING PROTEIN QP-C"/>
    <property type="match status" value="1"/>
</dbReference>
<comment type="similarity">
    <text evidence="2 13">Belongs to the UQCRQ/QCR8 family.</text>
</comment>
<evidence type="ECO:0000256" key="3">
    <source>
        <dbReference type="ARBA" id="ARBA00016324"/>
    </source>
</evidence>
<keyword evidence="6" id="KW-0812">Transmembrane</keyword>
<dbReference type="Gene3D" id="1.20.5.210">
    <property type="entry name" value="Cytochrome b-c1 complex subunit 8"/>
    <property type="match status" value="1"/>
</dbReference>
<evidence type="ECO:0000256" key="1">
    <source>
        <dbReference type="ARBA" id="ARBA00004434"/>
    </source>
</evidence>
<evidence type="ECO:0000256" key="12">
    <source>
        <dbReference type="ARBA" id="ARBA00047105"/>
    </source>
</evidence>
<gene>
    <name evidence="14" type="ORF">Fcan01_13233</name>
</gene>
<accession>A0A226E260</accession>
<evidence type="ECO:0000256" key="5">
    <source>
        <dbReference type="ARBA" id="ARBA00022660"/>
    </source>
</evidence>
<keyword evidence="7 13" id="KW-0999">Mitochondrion inner membrane</keyword>
<dbReference type="Pfam" id="PF02939">
    <property type="entry name" value="UcrQ"/>
    <property type="match status" value="1"/>
</dbReference>
<dbReference type="InterPro" id="IPR036642">
    <property type="entry name" value="Cyt_bc1_su8_sf"/>
</dbReference>
<dbReference type="OrthoDB" id="6683853at2759"/>
<dbReference type="GO" id="GO:0045275">
    <property type="term" value="C:respiratory chain complex III"/>
    <property type="evidence" value="ECO:0007669"/>
    <property type="project" value="UniProtKB-UniRule"/>
</dbReference>
<reference evidence="14 15" key="1">
    <citation type="submission" date="2015-12" db="EMBL/GenBank/DDBJ databases">
        <title>The genome of Folsomia candida.</title>
        <authorList>
            <person name="Faddeeva A."/>
            <person name="Derks M.F."/>
            <person name="Anvar Y."/>
            <person name="Smit S."/>
            <person name="Van Straalen N."/>
            <person name="Roelofs D."/>
        </authorList>
    </citation>
    <scope>NUCLEOTIDE SEQUENCE [LARGE SCALE GENOMIC DNA]</scope>
    <source>
        <strain evidence="14 15">VU population</strain>
        <tissue evidence="14">Whole body</tissue>
    </source>
</reference>
<dbReference type="GO" id="GO:0006122">
    <property type="term" value="P:mitochondrial electron transport, ubiquinol to cytochrome c"/>
    <property type="evidence" value="ECO:0007669"/>
    <property type="project" value="UniProtKB-UniRule"/>
</dbReference>
<keyword evidence="9" id="KW-1133">Transmembrane helix</keyword>
<dbReference type="PANTHER" id="PTHR12119:SF2">
    <property type="entry name" value="CYTOCHROME B-C1 COMPLEX SUBUNIT 8"/>
    <property type="match status" value="1"/>
</dbReference>
<keyword evidence="5 13" id="KW-0679">Respiratory chain</keyword>